<evidence type="ECO:0000313" key="2">
    <source>
        <dbReference type="Proteomes" id="UP000218334"/>
    </source>
</evidence>
<evidence type="ECO:0000313" key="1">
    <source>
        <dbReference type="EMBL" id="PBK62694.1"/>
    </source>
</evidence>
<name>A0A2H3B1A7_9AGAR</name>
<accession>A0A2H3B1A7</accession>
<protein>
    <submittedName>
        <fullName evidence="1">Uncharacterized protein</fullName>
    </submittedName>
</protein>
<sequence>MAFWHEGEHTSRLFKDLDMKCSTVEADGMAPKTLPFQQNVSRCFSLSLECAIQSLQMLNGNYILETGSDMLLSQDGREKFNQFKVEYTKGTNAGLEMFLLWESRLKFFFQCMDKVFESQVKEWLKEEDWALLIVCHMGFSAYAHLQHGMALGVAILTSWAIFPVPVEIPYQGHDNNGACRACLICGDNCLPPSPSELYLFKLTNHVELLFASNAIINFKFYPIASMGSIRCPMILLPLPLMSSSSVTGPVPLPSRVLCGHAPLLFRVHANLLSVEDIMAIGIQAKHYMQYRWDFTITWDTVAHAEIIVLKLKANGLQERLLASLDKLGQWSCA</sequence>
<dbReference type="AlphaFoldDB" id="A0A2H3B1A7"/>
<gene>
    <name evidence="1" type="ORF">ARMSODRAFT_980535</name>
</gene>
<reference evidence="2" key="1">
    <citation type="journal article" date="2017" name="Nat. Ecol. Evol.">
        <title>Genome expansion and lineage-specific genetic innovations in the forest pathogenic fungi Armillaria.</title>
        <authorList>
            <person name="Sipos G."/>
            <person name="Prasanna A.N."/>
            <person name="Walter M.C."/>
            <person name="O'Connor E."/>
            <person name="Balint B."/>
            <person name="Krizsan K."/>
            <person name="Kiss B."/>
            <person name="Hess J."/>
            <person name="Varga T."/>
            <person name="Slot J."/>
            <person name="Riley R."/>
            <person name="Boka B."/>
            <person name="Rigling D."/>
            <person name="Barry K."/>
            <person name="Lee J."/>
            <person name="Mihaltcheva S."/>
            <person name="LaButti K."/>
            <person name="Lipzen A."/>
            <person name="Waldron R."/>
            <person name="Moloney N.M."/>
            <person name="Sperisen C."/>
            <person name="Kredics L."/>
            <person name="Vagvoelgyi C."/>
            <person name="Patrignani A."/>
            <person name="Fitzpatrick D."/>
            <person name="Nagy I."/>
            <person name="Doyle S."/>
            <person name="Anderson J.B."/>
            <person name="Grigoriev I.V."/>
            <person name="Gueldener U."/>
            <person name="Muensterkoetter M."/>
            <person name="Nagy L.G."/>
        </authorList>
    </citation>
    <scope>NUCLEOTIDE SEQUENCE [LARGE SCALE GENOMIC DNA]</scope>
    <source>
        <strain evidence="2">28-4</strain>
    </source>
</reference>
<organism evidence="1 2">
    <name type="scientific">Armillaria solidipes</name>
    <dbReference type="NCBI Taxonomy" id="1076256"/>
    <lineage>
        <taxon>Eukaryota</taxon>
        <taxon>Fungi</taxon>
        <taxon>Dikarya</taxon>
        <taxon>Basidiomycota</taxon>
        <taxon>Agaricomycotina</taxon>
        <taxon>Agaricomycetes</taxon>
        <taxon>Agaricomycetidae</taxon>
        <taxon>Agaricales</taxon>
        <taxon>Marasmiineae</taxon>
        <taxon>Physalacriaceae</taxon>
        <taxon>Armillaria</taxon>
    </lineage>
</organism>
<proteinExistence type="predicted"/>
<dbReference type="Proteomes" id="UP000218334">
    <property type="component" value="Unassembled WGS sequence"/>
</dbReference>
<dbReference type="EMBL" id="KZ293464">
    <property type="protein sequence ID" value="PBK62694.1"/>
    <property type="molecule type" value="Genomic_DNA"/>
</dbReference>
<keyword evidence="2" id="KW-1185">Reference proteome</keyword>